<reference evidence="1" key="1">
    <citation type="submission" date="2021-05" db="EMBL/GenBank/DDBJ databases">
        <authorList>
            <person name="Kaiqin L."/>
            <person name="Jian G."/>
        </authorList>
    </citation>
    <scope>NUCLEOTIDE SEQUENCE</scope>
    <source>
        <strain evidence="1">HDS5</strain>
        <plasmid evidence="1">unnamed2</plasmid>
    </source>
</reference>
<gene>
    <name evidence="1" type="ORF">KGD82_27915</name>
</gene>
<keyword evidence="1" id="KW-0614">Plasmid</keyword>
<keyword evidence="2" id="KW-1185">Reference proteome</keyword>
<evidence type="ECO:0000313" key="1">
    <source>
        <dbReference type="EMBL" id="QVJ03505.1"/>
    </source>
</evidence>
<organism evidence="1 2">
    <name type="scientific">Nocardiopsis eucommiae</name>
    <dbReference type="NCBI Taxonomy" id="2831970"/>
    <lineage>
        <taxon>Bacteria</taxon>
        <taxon>Bacillati</taxon>
        <taxon>Actinomycetota</taxon>
        <taxon>Actinomycetes</taxon>
        <taxon>Streptosporangiales</taxon>
        <taxon>Nocardiopsidaceae</taxon>
        <taxon>Nocardiopsis</taxon>
    </lineage>
</organism>
<accession>A0A975LD75</accession>
<name>A0A975LD75_9ACTN</name>
<sequence>MYNPMLNTYAATGFGARKTQTTVTTTPVRGWDGRMDLHRAVARSLRAAEKAHTLPRAITPMPITDIRDAIAEGAITPEEGRDMITHRRADPHRVQAHTHDGVPVDILAATPKIAHAIAAYYANNGKVRITRANRKRTRHAVNEGLLPPPFSATCKAYKGSVGGWQKVTLRTPPHPKRRP</sequence>
<dbReference type="EMBL" id="CP074403">
    <property type="protein sequence ID" value="QVJ03505.1"/>
    <property type="molecule type" value="Genomic_DNA"/>
</dbReference>
<dbReference type="Proteomes" id="UP000682416">
    <property type="component" value="Plasmid unnamed2"/>
</dbReference>
<protein>
    <submittedName>
        <fullName evidence="1">Uncharacterized protein</fullName>
    </submittedName>
</protein>
<evidence type="ECO:0000313" key="2">
    <source>
        <dbReference type="Proteomes" id="UP000682416"/>
    </source>
</evidence>
<geneLocation type="plasmid" evidence="1 2">
    <name>unnamed2</name>
</geneLocation>
<dbReference type="KEGG" id="nec:KGD82_27915"/>
<proteinExistence type="predicted"/>
<dbReference type="AlphaFoldDB" id="A0A975LD75"/>